<keyword evidence="3" id="KW-1185">Reference proteome</keyword>
<evidence type="ECO:0000313" key="2">
    <source>
        <dbReference type="EMBL" id="MUK88501.1"/>
    </source>
</evidence>
<dbReference type="RefSeq" id="WP_155668478.1">
    <property type="nucleotide sequence ID" value="NZ_WOCA01000005.1"/>
</dbReference>
<comment type="caution">
    <text evidence="2">The sequence shown here is derived from an EMBL/GenBank/DDBJ whole genome shotgun (WGS) entry which is preliminary data.</text>
</comment>
<sequence>MNNNRKAMILILIGLLFISLILNYKFYRTNQERNNYYTIYINDFFYEIKNSIEQLDLIIEGNNEIDLHREFSSLTEKLSNMDYMISRVPYYIDGMGGLSNFIGDALAVINRGTNYKGKYIPSFIDDQELNQQEIAYLRLMKEYFVSIYEQLVLEETGQLSESITKQQFIDIINENIFVLGKQDELLEEYIKYSKN</sequence>
<reference evidence="2 3" key="1">
    <citation type="submission" date="2019-11" db="EMBL/GenBank/DDBJ databases">
        <authorList>
            <person name="Li X."/>
        </authorList>
    </citation>
    <scope>NUCLEOTIDE SEQUENCE [LARGE SCALE GENOMIC DNA]</scope>
    <source>
        <strain evidence="2 3">L9</strain>
    </source>
</reference>
<evidence type="ECO:0000256" key="1">
    <source>
        <dbReference type="SAM" id="Phobius"/>
    </source>
</evidence>
<dbReference type="AlphaFoldDB" id="A0A6N8FH06"/>
<proteinExistence type="predicted"/>
<dbReference type="Proteomes" id="UP000469125">
    <property type="component" value="Unassembled WGS sequence"/>
</dbReference>
<accession>A0A6N8FH06</accession>
<name>A0A6N8FH06_9BACI</name>
<keyword evidence="1" id="KW-0812">Transmembrane</keyword>
<evidence type="ECO:0000313" key="3">
    <source>
        <dbReference type="Proteomes" id="UP000469125"/>
    </source>
</evidence>
<keyword evidence="1" id="KW-0472">Membrane</keyword>
<keyword evidence="1" id="KW-1133">Transmembrane helix</keyword>
<gene>
    <name evidence="2" type="ORF">GMD78_08860</name>
</gene>
<organism evidence="2 3">
    <name type="scientific">Ornithinibacillus caprae</name>
    <dbReference type="NCBI Taxonomy" id="2678566"/>
    <lineage>
        <taxon>Bacteria</taxon>
        <taxon>Bacillati</taxon>
        <taxon>Bacillota</taxon>
        <taxon>Bacilli</taxon>
        <taxon>Bacillales</taxon>
        <taxon>Bacillaceae</taxon>
        <taxon>Ornithinibacillus</taxon>
    </lineage>
</organism>
<dbReference type="EMBL" id="WOCA01000005">
    <property type="protein sequence ID" value="MUK88501.1"/>
    <property type="molecule type" value="Genomic_DNA"/>
</dbReference>
<feature type="transmembrane region" description="Helical" evidence="1">
    <location>
        <begin position="7"/>
        <end position="27"/>
    </location>
</feature>
<protein>
    <submittedName>
        <fullName evidence="2">Uncharacterized protein</fullName>
    </submittedName>
</protein>